<evidence type="ECO:0000313" key="2">
    <source>
        <dbReference type="Proteomes" id="UP000756132"/>
    </source>
</evidence>
<dbReference type="EMBL" id="CP090163">
    <property type="protein sequence ID" value="UJO11871.1"/>
    <property type="molecule type" value="Genomic_DNA"/>
</dbReference>
<dbReference type="AlphaFoldDB" id="A0A9Q8L6N9"/>
<dbReference type="GeneID" id="71980429"/>
<evidence type="ECO:0000313" key="1">
    <source>
        <dbReference type="EMBL" id="UJO11871.1"/>
    </source>
</evidence>
<dbReference type="KEGG" id="ffu:CLAFUR5_00551"/>
<dbReference type="OrthoDB" id="2151982at2759"/>
<keyword evidence="2" id="KW-1185">Reference proteome</keyword>
<sequence length="194" mass="21630">MLVHCDSQQASCSFTCSKGWPAKSYTLSHRIQSCFLMSAVASLRHCSRLEKLGCHERLRLSLAGSGLLEELLYQKTNGKIKIHGVEVPSCRSVYLPEDRMLRVPSTTSLHPDAILADTLLFCYPRQSSLIREYVDQFGSGALAQIVLVVNHNDWKDMAKILHDSFSTIEIVESAGLPEYEVLVVASVPRGRHKS</sequence>
<proteinExistence type="predicted"/>
<protein>
    <submittedName>
        <fullName evidence="1">Uncharacterized protein</fullName>
    </submittedName>
</protein>
<organism evidence="1 2">
    <name type="scientific">Passalora fulva</name>
    <name type="common">Tomato leaf mold</name>
    <name type="synonym">Cladosporium fulvum</name>
    <dbReference type="NCBI Taxonomy" id="5499"/>
    <lineage>
        <taxon>Eukaryota</taxon>
        <taxon>Fungi</taxon>
        <taxon>Dikarya</taxon>
        <taxon>Ascomycota</taxon>
        <taxon>Pezizomycotina</taxon>
        <taxon>Dothideomycetes</taxon>
        <taxon>Dothideomycetidae</taxon>
        <taxon>Mycosphaerellales</taxon>
        <taxon>Mycosphaerellaceae</taxon>
        <taxon>Fulvia</taxon>
    </lineage>
</organism>
<reference evidence="1" key="1">
    <citation type="submission" date="2021-12" db="EMBL/GenBank/DDBJ databases">
        <authorList>
            <person name="Zaccaron A."/>
            <person name="Stergiopoulos I."/>
        </authorList>
    </citation>
    <scope>NUCLEOTIDE SEQUENCE</scope>
    <source>
        <strain evidence="1">Race5_Kim</strain>
    </source>
</reference>
<dbReference type="RefSeq" id="XP_047756237.1">
    <property type="nucleotide sequence ID" value="XM_047899699.1"/>
</dbReference>
<gene>
    <name evidence="1" type="ORF">CLAFUR5_00551</name>
</gene>
<dbReference type="Proteomes" id="UP000756132">
    <property type="component" value="Chromosome 1"/>
</dbReference>
<reference evidence="1" key="2">
    <citation type="journal article" date="2022" name="Microb. Genom.">
        <title>A chromosome-scale genome assembly of the tomato pathogen Cladosporium fulvum reveals a compartmentalized genome architecture and the presence of a dispensable chromosome.</title>
        <authorList>
            <person name="Zaccaron A.Z."/>
            <person name="Chen L.H."/>
            <person name="Samaras A."/>
            <person name="Stergiopoulos I."/>
        </authorList>
    </citation>
    <scope>NUCLEOTIDE SEQUENCE</scope>
    <source>
        <strain evidence="1">Race5_Kim</strain>
    </source>
</reference>
<name>A0A9Q8L6N9_PASFU</name>
<accession>A0A9Q8L6N9</accession>